<evidence type="ECO:0000259" key="2">
    <source>
        <dbReference type="Pfam" id="PF23983"/>
    </source>
</evidence>
<feature type="domain" description="Minor capsid protein P11 C-terminal conserved region" evidence="2">
    <location>
        <begin position="235"/>
        <end position="317"/>
    </location>
</feature>
<keyword evidence="1" id="KW-1133">Transmembrane helix</keyword>
<evidence type="ECO:0000313" key="3">
    <source>
        <dbReference type="EMBL" id="QHU27711.1"/>
    </source>
</evidence>
<proteinExistence type="predicted"/>
<accession>A0A6C0LDI6</accession>
<dbReference type="AlphaFoldDB" id="A0A6C0LDI6"/>
<reference evidence="3" key="1">
    <citation type="journal article" date="2020" name="Nature">
        <title>Giant virus diversity and host interactions through global metagenomics.</title>
        <authorList>
            <person name="Schulz F."/>
            <person name="Roux S."/>
            <person name="Paez-Espino D."/>
            <person name="Jungbluth S."/>
            <person name="Walsh D.A."/>
            <person name="Denef V.J."/>
            <person name="McMahon K.D."/>
            <person name="Konstantinidis K.T."/>
            <person name="Eloe-Fadrosh E.A."/>
            <person name="Kyrpides N.C."/>
            <person name="Woyke T."/>
        </authorList>
    </citation>
    <scope>NUCLEOTIDE SEQUENCE</scope>
    <source>
        <strain evidence="3">GVMAG-M-3300027769-26</strain>
    </source>
</reference>
<dbReference type="EMBL" id="MN740461">
    <property type="protein sequence ID" value="QHU27711.1"/>
    <property type="molecule type" value="Genomic_DNA"/>
</dbReference>
<evidence type="ECO:0000256" key="1">
    <source>
        <dbReference type="SAM" id="Phobius"/>
    </source>
</evidence>
<keyword evidence="1" id="KW-0472">Membrane</keyword>
<protein>
    <recommendedName>
        <fullName evidence="2">Minor capsid protein P11 C-terminal conserved region domain-containing protein</fullName>
    </recommendedName>
</protein>
<name>A0A6C0LDI6_9ZZZZ</name>
<sequence length="325" mass="35521">MGTNKNVVVSFSIAILLLLSLLLLLTYNSKCNQSHNTAGPAMQNSYNVGNYSKGPEPFYFEKFTQNEPSAQEEQFYNRKPPTKDQENEFDAADYFKQRELEKKWYGSGMDTTPLAKYKKKPSRPLSGPLAKFTDYKEGTNVEEGFNNYNEGMKVEPMADLASVQTANEVSPQWSARANQQTQNSPMMSSQGPAGSFNGDSSFQPVSNMGGMGGMGAGAGGSNQQGMQSCFPRDRLTADDLLPKDAADSKWAQINPSGGGNISDQNYLTAGYHVGVNTVGQSLRNANLQLRSEIPNPQDAVGPWMISTIEPDLRQNTLEIGSSISY</sequence>
<keyword evidence="1" id="KW-0812">Transmembrane</keyword>
<organism evidence="3">
    <name type="scientific">viral metagenome</name>
    <dbReference type="NCBI Taxonomy" id="1070528"/>
    <lineage>
        <taxon>unclassified sequences</taxon>
        <taxon>metagenomes</taxon>
        <taxon>organismal metagenomes</taxon>
    </lineage>
</organism>
<dbReference type="Pfam" id="PF23983">
    <property type="entry name" value="P11_C"/>
    <property type="match status" value="1"/>
</dbReference>
<feature type="transmembrane region" description="Helical" evidence="1">
    <location>
        <begin position="7"/>
        <end position="27"/>
    </location>
</feature>
<dbReference type="InterPro" id="IPR055730">
    <property type="entry name" value="P11_C"/>
</dbReference>